<dbReference type="AlphaFoldDB" id="C0NJE2"/>
<evidence type="ECO:0000313" key="2">
    <source>
        <dbReference type="Proteomes" id="UP000001631"/>
    </source>
</evidence>
<gene>
    <name evidence="1" type="ORF">HCBG_03272</name>
</gene>
<keyword evidence="1" id="KW-0436">Ligase</keyword>
<dbReference type="InParanoid" id="C0NJE2"/>
<dbReference type="PANTHER" id="PTHR24096">
    <property type="entry name" value="LONG-CHAIN-FATTY-ACID--COA LIGASE"/>
    <property type="match status" value="1"/>
</dbReference>
<protein>
    <submittedName>
        <fullName evidence="1">4-coumarate:coenzyme A ligase</fullName>
    </submittedName>
</protein>
<dbReference type="GeneID" id="69036288"/>
<dbReference type="PANTHER" id="PTHR24096:SF194">
    <property type="entry name" value="AMP-DEPENDENT SYNTHETASE_LIGASE DOMAIN-CONTAINING PROTEIN"/>
    <property type="match status" value="1"/>
</dbReference>
<dbReference type="SUPFAM" id="SSF56801">
    <property type="entry name" value="Acetyl-CoA synthetase-like"/>
    <property type="match status" value="1"/>
</dbReference>
<dbReference type="GO" id="GO:0016405">
    <property type="term" value="F:CoA-ligase activity"/>
    <property type="evidence" value="ECO:0007669"/>
    <property type="project" value="TreeGrafter"/>
</dbReference>
<dbReference type="EMBL" id="GG663366">
    <property type="protein sequence ID" value="EEH07983.1"/>
    <property type="molecule type" value="Genomic_DNA"/>
</dbReference>
<dbReference type="Proteomes" id="UP000001631">
    <property type="component" value="Unassembled WGS sequence"/>
</dbReference>
<dbReference type="RefSeq" id="XP_045288464.1">
    <property type="nucleotide sequence ID" value="XM_045430321.1"/>
</dbReference>
<dbReference type="HOGENOM" id="CLU_2014613_0_0_1"/>
<reference evidence="1" key="1">
    <citation type="submission" date="2009-02" db="EMBL/GenBank/DDBJ databases">
        <title>The Genome Sequence of Ajellomyces capsulatus strain G186AR.</title>
        <authorList>
            <consortium name="The Broad Institute Genome Sequencing Platform"/>
            <person name="Champion M."/>
            <person name="Cuomo C."/>
            <person name="Ma L.-J."/>
            <person name="Henn M.R."/>
            <person name="Sil A."/>
            <person name="Goldman B."/>
            <person name="Young S.K."/>
            <person name="Kodira C.D."/>
            <person name="Zeng Q."/>
            <person name="Koehrsen M."/>
            <person name="Alvarado L."/>
            <person name="Berlin A."/>
            <person name="Borenstein D."/>
            <person name="Chen Z."/>
            <person name="Engels R."/>
            <person name="Freedman E."/>
            <person name="Gellesch M."/>
            <person name="Goldberg J."/>
            <person name="Griggs A."/>
            <person name="Gujja S."/>
            <person name="Heiman D."/>
            <person name="Hepburn T."/>
            <person name="Howarth C."/>
            <person name="Jen D."/>
            <person name="Larson L."/>
            <person name="Lewis B."/>
            <person name="Mehta T."/>
            <person name="Park D."/>
            <person name="Pearson M."/>
            <person name="Roberts A."/>
            <person name="Saif S."/>
            <person name="Shea T."/>
            <person name="Shenoy N."/>
            <person name="Sisk P."/>
            <person name="Stolte C."/>
            <person name="Sykes S."/>
            <person name="Walk T."/>
            <person name="White J."/>
            <person name="Yandava C."/>
            <person name="Klein B."/>
            <person name="McEwen J.G."/>
            <person name="Puccia R."/>
            <person name="Goldman G.H."/>
            <person name="Felipe M.S."/>
            <person name="Nino-Vega G."/>
            <person name="San-Blas G."/>
            <person name="Taylor J."/>
            <person name="Mendoza L."/>
            <person name="Galagan J."/>
            <person name="Nusbaum C."/>
            <person name="Birren B."/>
        </authorList>
    </citation>
    <scope>NUCLEOTIDE SEQUENCE</scope>
    <source>
        <strain evidence="1">G186AR</strain>
    </source>
</reference>
<dbReference type="STRING" id="447093.C0NJE2"/>
<accession>C0NJE2</accession>
<sequence>MVILSKRPETAKYDLASVKLITCGACTVVAQAPEQGISEAWGYSTTRAGNDRGNFGCYACSCSHARNNSPRDIAIERGDWFWIVDRRKELIKVNALQVAPAELEAALLEHDDIADAAVVGMTM</sequence>
<dbReference type="InterPro" id="IPR045851">
    <property type="entry name" value="AMP-bd_C_sf"/>
</dbReference>
<keyword evidence="2" id="KW-1185">Reference proteome</keyword>
<dbReference type="Gene3D" id="3.30.300.30">
    <property type="match status" value="1"/>
</dbReference>
<organism evidence="1 2">
    <name type="scientific">Ajellomyces capsulatus (strain G186AR / H82 / ATCC MYA-2454 / RMSCC 2432)</name>
    <name type="common">Darling's disease fungus</name>
    <name type="synonym">Histoplasma capsulatum</name>
    <dbReference type="NCBI Taxonomy" id="447093"/>
    <lineage>
        <taxon>Eukaryota</taxon>
        <taxon>Fungi</taxon>
        <taxon>Dikarya</taxon>
        <taxon>Ascomycota</taxon>
        <taxon>Pezizomycotina</taxon>
        <taxon>Eurotiomycetes</taxon>
        <taxon>Eurotiomycetidae</taxon>
        <taxon>Onygenales</taxon>
        <taxon>Ajellomycetaceae</taxon>
        <taxon>Histoplasma</taxon>
    </lineage>
</organism>
<name>C0NJE2_AJECG</name>
<evidence type="ECO:0000313" key="1">
    <source>
        <dbReference type="EMBL" id="EEH07983.1"/>
    </source>
</evidence>
<proteinExistence type="predicted"/>